<dbReference type="Proteomes" id="UP000001645">
    <property type="component" value="Chromosome 5"/>
</dbReference>
<keyword evidence="2" id="KW-1185">Reference proteome</keyword>
<reference evidence="1" key="3">
    <citation type="submission" date="2025-09" db="UniProtKB">
        <authorList>
            <consortium name="Ensembl"/>
        </authorList>
    </citation>
    <scope>IDENTIFICATION</scope>
</reference>
<evidence type="ECO:0000313" key="2">
    <source>
        <dbReference type="Proteomes" id="UP000001645"/>
    </source>
</evidence>
<name>A0A803XK39_MELGA</name>
<dbReference type="InParanoid" id="A0A803XK39"/>
<protein>
    <submittedName>
        <fullName evidence="1">Uncharacterized protein</fullName>
    </submittedName>
</protein>
<dbReference type="AlphaFoldDB" id="A0A803XK39"/>
<evidence type="ECO:0000313" key="1">
    <source>
        <dbReference type="Ensembl" id="ENSMGAP00000019885.1"/>
    </source>
</evidence>
<accession>A0A803XK39</accession>
<dbReference type="Ensembl" id="ENSMGAT00000030181.1">
    <property type="protein sequence ID" value="ENSMGAP00000019885.1"/>
    <property type="gene ID" value="ENSMGAG00000018396.1"/>
</dbReference>
<sequence length="60" mass="6669">MPYIKKTAGKKAPAKRKLAEVFALGEVLTDTSRKEWKLGVPIGQGGFGRLYLGKSVDLWY</sequence>
<reference evidence="1 2" key="1">
    <citation type="journal article" date="2010" name="PLoS Biol.">
        <title>Multi-platform next-generation sequencing of the domestic turkey (Meleagris gallopavo): genome assembly and analysis.</title>
        <authorList>
            <person name="Dalloul R.A."/>
            <person name="Long J.A."/>
            <person name="Zimin A.V."/>
            <person name="Aslam L."/>
            <person name="Beal K."/>
            <person name="Blomberg L.A."/>
            <person name="Bouffard P."/>
            <person name="Burt D.W."/>
            <person name="Crasta O."/>
            <person name="Crooijmans R.P."/>
            <person name="Cooper K."/>
            <person name="Coulombe R.A."/>
            <person name="De S."/>
            <person name="Delany M.E."/>
            <person name="Dodgson J.B."/>
            <person name="Dong J.J."/>
            <person name="Evans C."/>
            <person name="Frederickson K.M."/>
            <person name="Flicek P."/>
            <person name="Florea L."/>
            <person name="Folkerts O."/>
            <person name="Groenen M.A."/>
            <person name="Harkins T.T."/>
            <person name="Herrero J."/>
            <person name="Hoffmann S."/>
            <person name="Megens H.J."/>
            <person name="Jiang A."/>
            <person name="de Jong P."/>
            <person name="Kaiser P."/>
            <person name="Kim H."/>
            <person name="Kim K.W."/>
            <person name="Kim S."/>
            <person name="Langenberger D."/>
            <person name="Lee M.K."/>
            <person name="Lee T."/>
            <person name="Mane S."/>
            <person name="Marcais G."/>
            <person name="Marz M."/>
            <person name="McElroy A.P."/>
            <person name="Modise T."/>
            <person name="Nefedov M."/>
            <person name="Notredame C."/>
            <person name="Paton I.R."/>
            <person name="Payne W.S."/>
            <person name="Pertea G."/>
            <person name="Prickett D."/>
            <person name="Puiu D."/>
            <person name="Qioa D."/>
            <person name="Raineri E."/>
            <person name="Ruffier M."/>
            <person name="Salzberg S.L."/>
            <person name="Schatz M.C."/>
            <person name="Scheuring C."/>
            <person name="Schmidt C.J."/>
            <person name="Schroeder S."/>
            <person name="Searle S.M."/>
            <person name="Smith E.J."/>
            <person name="Smith J."/>
            <person name="Sonstegard T.S."/>
            <person name="Stadler P.F."/>
            <person name="Tafer H."/>
            <person name="Tu Z.J."/>
            <person name="Van Tassell C.P."/>
            <person name="Vilella A.J."/>
            <person name="Williams K.P."/>
            <person name="Yorke J.A."/>
            <person name="Zhang L."/>
            <person name="Zhang H.B."/>
            <person name="Zhang X."/>
            <person name="Zhang Y."/>
            <person name="Reed K.M."/>
        </authorList>
    </citation>
    <scope>NUCLEOTIDE SEQUENCE [LARGE SCALE GENOMIC DNA]</scope>
</reference>
<proteinExistence type="predicted"/>
<reference evidence="1" key="2">
    <citation type="submission" date="2025-08" db="UniProtKB">
        <authorList>
            <consortium name="Ensembl"/>
        </authorList>
    </citation>
    <scope>IDENTIFICATION</scope>
</reference>
<dbReference type="Gene3D" id="3.30.200.20">
    <property type="entry name" value="Phosphorylase Kinase, domain 1"/>
    <property type="match status" value="1"/>
</dbReference>
<organism evidence="1 2">
    <name type="scientific">Meleagris gallopavo</name>
    <name type="common">Wild turkey</name>
    <dbReference type="NCBI Taxonomy" id="9103"/>
    <lineage>
        <taxon>Eukaryota</taxon>
        <taxon>Metazoa</taxon>
        <taxon>Chordata</taxon>
        <taxon>Craniata</taxon>
        <taxon>Vertebrata</taxon>
        <taxon>Euteleostomi</taxon>
        <taxon>Archelosauria</taxon>
        <taxon>Archosauria</taxon>
        <taxon>Dinosauria</taxon>
        <taxon>Saurischia</taxon>
        <taxon>Theropoda</taxon>
        <taxon>Coelurosauria</taxon>
        <taxon>Aves</taxon>
        <taxon>Neognathae</taxon>
        <taxon>Galloanserae</taxon>
        <taxon>Galliformes</taxon>
        <taxon>Phasianidae</taxon>
        <taxon>Meleagridinae</taxon>
        <taxon>Meleagris</taxon>
    </lineage>
</organism>